<feature type="region of interest" description="Disordered" evidence="1">
    <location>
        <begin position="36"/>
        <end position="58"/>
    </location>
</feature>
<reference evidence="2" key="1">
    <citation type="submission" date="2021-04" db="EMBL/GenBank/DDBJ databases">
        <title>Genomes of microviruses identified in yellow-bellied marmot fecal samples.</title>
        <authorList>
            <person name="Varsani A."/>
            <person name="Kraberger S."/>
            <person name="Chatterjee A."/>
            <person name="Richet C."/>
            <person name="Fontenele R.S."/>
            <person name="Schmidlin K."/>
            <person name="Blumstein D.T."/>
        </authorList>
    </citation>
    <scope>NUCLEOTIDE SEQUENCE</scope>
    <source>
        <strain evidence="2">Mar64</strain>
    </source>
</reference>
<sequence>MFREASYTGQAPHAAALSLRSPRPAKGACRRCFAKRATPDRRPTPAVHPLRSPSAHGAASRVGISFIKAAPCARLSVNVNHINLTLFTFYIICIMRFSSISLLCKRSLLVYVYITHSFSTVNHLT</sequence>
<evidence type="ECO:0000313" key="2">
    <source>
        <dbReference type="EMBL" id="QXN75318.1"/>
    </source>
</evidence>
<organism evidence="2">
    <name type="scientific">Microvirus mar64</name>
    <dbReference type="NCBI Taxonomy" id="2851201"/>
    <lineage>
        <taxon>Viruses</taxon>
        <taxon>Monodnaviria</taxon>
        <taxon>Sangervirae</taxon>
        <taxon>Phixviricota</taxon>
        <taxon>Malgrandaviricetes</taxon>
        <taxon>Petitvirales</taxon>
        <taxon>Microviridae</taxon>
    </lineage>
</organism>
<evidence type="ECO:0000256" key="1">
    <source>
        <dbReference type="SAM" id="MobiDB-lite"/>
    </source>
</evidence>
<accession>A0A8F5MJG4</accession>
<name>A0A8F5MJG4_9VIRU</name>
<dbReference type="EMBL" id="MZ089810">
    <property type="protein sequence ID" value="QXN75318.1"/>
    <property type="molecule type" value="Genomic_DNA"/>
</dbReference>
<proteinExistence type="predicted"/>
<protein>
    <submittedName>
        <fullName evidence="2">Uncharacterized protein</fullName>
    </submittedName>
</protein>